<evidence type="ECO:0000313" key="4">
    <source>
        <dbReference type="Proteomes" id="UP001054252"/>
    </source>
</evidence>
<dbReference type="InterPro" id="IPR011600">
    <property type="entry name" value="Pept_C14_caspase"/>
</dbReference>
<dbReference type="InterPro" id="IPR050452">
    <property type="entry name" value="Metacaspase"/>
</dbReference>
<evidence type="ECO:0000259" key="2">
    <source>
        <dbReference type="Pfam" id="PF00656"/>
    </source>
</evidence>
<dbReference type="Proteomes" id="UP001054252">
    <property type="component" value="Unassembled WGS sequence"/>
</dbReference>
<proteinExistence type="inferred from homology"/>
<dbReference type="PANTHER" id="PTHR48104:SF2">
    <property type="entry name" value="METACASPASE-1-LIKE ISOFORM X1"/>
    <property type="match status" value="1"/>
</dbReference>
<evidence type="ECO:0000313" key="3">
    <source>
        <dbReference type="EMBL" id="GKV35404.1"/>
    </source>
</evidence>
<protein>
    <recommendedName>
        <fullName evidence="2">Peptidase C14 caspase domain-containing protein</fullName>
    </recommendedName>
</protein>
<organism evidence="3 4">
    <name type="scientific">Rubroshorea leprosula</name>
    <dbReference type="NCBI Taxonomy" id="152421"/>
    <lineage>
        <taxon>Eukaryota</taxon>
        <taxon>Viridiplantae</taxon>
        <taxon>Streptophyta</taxon>
        <taxon>Embryophyta</taxon>
        <taxon>Tracheophyta</taxon>
        <taxon>Spermatophyta</taxon>
        <taxon>Magnoliopsida</taxon>
        <taxon>eudicotyledons</taxon>
        <taxon>Gunneridae</taxon>
        <taxon>Pentapetalae</taxon>
        <taxon>rosids</taxon>
        <taxon>malvids</taxon>
        <taxon>Malvales</taxon>
        <taxon>Dipterocarpaceae</taxon>
        <taxon>Rubroshorea</taxon>
    </lineage>
</organism>
<comment type="similarity">
    <text evidence="1">Belongs to the peptidase C14B family.</text>
</comment>
<dbReference type="Gene3D" id="3.40.50.12660">
    <property type="match status" value="1"/>
</dbReference>
<reference evidence="3 4" key="1">
    <citation type="journal article" date="2021" name="Commun. Biol.">
        <title>The genome of Shorea leprosula (Dipterocarpaceae) highlights the ecological relevance of drought in aseasonal tropical rainforests.</title>
        <authorList>
            <person name="Ng K.K.S."/>
            <person name="Kobayashi M.J."/>
            <person name="Fawcett J.A."/>
            <person name="Hatakeyama M."/>
            <person name="Paape T."/>
            <person name="Ng C.H."/>
            <person name="Ang C.C."/>
            <person name="Tnah L.H."/>
            <person name="Lee C.T."/>
            <person name="Nishiyama T."/>
            <person name="Sese J."/>
            <person name="O'Brien M.J."/>
            <person name="Copetti D."/>
            <person name="Mohd Noor M.I."/>
            <person name="Ong R.C."/>
            <person name="Putra M."/>
            <person name="Sireger I.Z."/>
            <person name="Indrioko S."/>
            <person name="Kosugi Y."/>
            <person name="Izuno A."/>
            <person name="Isagi Y."/>
            <person name="Lee S.L."/>
            <person name="Shimizu K.K."/>
        </authorList>
    </citation>
    <scope>NUCLEOTIDE SEQUENCE [LARGE SCALE GENOMIC DNA]</scope>
    <source>
        <strain evidence="3">214</strain>
    </source>
</reference>
<keyword evidence="4" id="KW-1185">Reference proteome</keyword>
<dbReference type="AlphaFoldDB" id="A0AAV5LDR7"/>
<dbReference type="GO" id="GO:0006508">
    <property type="term" value="P:proteolysis"/>
    <property type="evidence" value="ECO:0007669"/>
    <property type="project" value="InterPro"/>
</dbReference>
<accession>A0AAV5LDR7</accession>
<dbReference type="PANTHER" id="PTHR48104">
    <property type="entry name" value="METACASPASE-4"/>
    <property type="match status" value="1"/>
</dbReference>
<comment type="caution">
    <text evidence="3">The sequence shown here is derived from an EMBL/GenBank/DDBJ whole genome shotgun (WGS) entry which is preliminary data.</text>
</comment>
<feature type="domain" description="Peptidase C14 caspase" evidence="2">
    <location>
        <begin position="2"/>
        <end position="169"/>
    </location>
</feature>
<sequence>MNMKHFLKHHFDFHTDQIRLLTEETDQPDLIPTKKNIEKALSWLVEDCQSGDSLVFFYSGHGLRQPDFDNDEIDGFDETICPVDFEKEGMIVDNYINDTIVRPLKAGVTLHAIVDACHSGTVLDLVHVYNRHRGQWGDNSPPSGVDKGTSGGLAICISACEDDQLASDTSV</sequence>
<dbReference type="GO" id="GO:0004197">
    <property type="term" value="F:cysteine-type endopeptidase activity"/>
    <property type="evidence" value="ECO:0007669"/>
    <property type="project" value="InterPro"/>
</dbReference>
<name>A0AAV5LDR7_9ROSI</name>
<dbReference type="EMBL" id="BPVZ01000110">
    <property type="protein sequence ID" value="GKV35404.1"/>
    <property type="molecule type" value="Genomic_DNA"/>
</dbReference>
<dbReference type="Pfam" id="PF00656">
    <property type="entry name" value="Peptidase_C14"/>
    <property type="match status" value="1"/>
</dbReference>
<evidence type="ECO:0000256" key="1">
    <source>
        <dbReference type="ARBA" id="ARBA00009005"/>
    </source>
</evidence>
<dbReference type="GO" id="GO:0005737">
    <property type="term" value="C:cytoplasm"/>
    <property type="evidence" value="ECO:0007669"/>
    <property type="project" value="TreeGrafter"/>
</dbReference>
<gene>
    <name evidence="3" type="ORF">SLEP1_g43673</name>
</gene>